<evidence type="ECO:0000313" key="8">
    <source>
        <dbReference type="Proteomes" id="UP000000333"/>
    </source>
</evidence>
<dbReference type="GO" id="GO:0005975">
    <property type="term" value="P:carbohydrate metabolic process"/>
    <property type="evidence" value="ECO:0007669"/>
    <property type="project" value="InterPro"/>
</dbReference>
<dbReference type="CAZy" id="GH3">
    <property type="family name" value="Glycoside Hydrolase Family 3"/>
</dbReference>
<dbReference type="GeneID" id="78513101"/>
<evidence type="ECO:0000256" key="4">
    <source>
        <dbReference type="ARBA" id="ARBA00074219"/>
    </source>
</evidence>
<comment type="function">
    <text evidence="3">Catalyzes the hydrolysis of a non-reducing terminal alpha-L-arabinopyranosidic linkage in ginsenoside Rb2 (alpha-L-arabinopyranosyl-(1-&gt;6)-alpha-D-glucopyranosyl) to release alpha-D-glucopyranosyl (Rd). It is not able to hydrolyze alpha-L-arabinofuranosyl-(1-&gt;6)-alpha-D-glucopyranosyl (Rc).</text>
</comment>
<dbReference type="SUPFAM" id="SSF52279">
    <property type="entry name" value="Beta-D-glucan exohydrolase, C-terminal domain"/>
    <property type="match status" value="1"/>
</dbReference>
<keyword evidence="5" id="KW-1133">Transmembrane helix</keyword>
<dbReference type="HOGENOM" id="CLU_004542_4_1_11"/>
<dbReference type="PANTHER" id="PTHR42715">
    <property type="entry name" value="BETA-GLUCOSIDASE"/>
    <property type="match status" value="1"/>
</dbReference>
<dbReference type="RefSeq" id="WP_013252562.1">
    <property type="nucleotide sequence ID" value="NC_014363.1"/>
</dbReference>
<keyword evidence="8" id="KW-1185">Reference proteome</keyword>
<dbReference type="InterPro" id="IPR036962">
    <property type="entry name" value="Glyco_hydro_3_N_sf"/>
</dbReference>
<protein>
    <recommendedName>
        <fullName evidence="4">Exo-alpha-(1-&gt;6)-L-arabinopyranosidase</fullName>
    </recommendedName>
</protein>
<dbReference type="InterPro" id="IPR050288">
    <property type="entry name" value="Cellulose_deg_GH3"/>
</dbReference>
<organism evidence="7 8">
    <name type="scientific">Olsenella uli (strain ATCC 49627 / DSM 7084 / CCUG 31166 / CIP 109912 / JCM 12494 / LMG 11480 / NCIMB 702895 / VPI D76D-27C)</name>
    <name type="common">Lactobacillus uli</name>
    <dbReference type="NCBI Taxonomy" id="633147"/>
    <lineage>
        <taxon>Bacteria</taxon>
        <taxon>Bacillati</taxon>
        <taxon>Actinomycetota</taxon>
        <taxon>Coriobacteriia</taxon>
        <taxon>Coriobacteriales</taxon>
        <taxon>Atopobiaceae</taxon>
        <taxon>Olsenella</taxon>
    </lineage>
</organism>
<dbReference type="InterPro" id="IPR001764">
    <property type="entry name" value="Glyco_hydro_3_N"/>
</dbReference>
<evidence type="ECO:0000256" key="2">
    <source>
        <dbReference type="ARBA" id="ARBA00022801"/>
    </source>
</evidence>
<dbReference type="Gene3D" id="3.40.50.1700">
    <property type="entry name" value="Glycoside hydrolase family 3 C-terminal domain"/>
    <property type="match status" value="1"/>
</dbReference>
<dbReference type="STRING" id="633147.Olsu_1723"/>
<name>E1QXF8_OLSUV</name>
<dbReference type="FunFam" id="2.60.40.10:FF:000495">
    <property type="entry name" value="Periplasmic beta-glucosidase"/>
    <property type="match status" value="1"/>
</dbReference>
<feature type="transmembrane region" description="Helical" evidence="5">
    <location>
        <begin position="819"/>
        <end position="841"/>
    </location>
</feature>
<feature type="domain" description="Fibronectin type III-like" evidence="6">
    <location>
        <begin position="601"/>
        <end position="671"/>
    </location>
</feature>
<accession>E1QXF8</accession>
<keyword evidence="5" id="KW-0812">Transmembrane</keyword>
<evidence type="ECO:0000313" key="7">
    <source>
        <dbReference type="EMBL" id="ADK68811.1"/>
    </source>
</evidence>
<evidence type="ECO:0000256" key="1">
    <source>
        <dbReference type="ARBA" id="ARBA00005336"/>
    </source>
</evidence>
<evidence type="ECO:0000256" key="3">
    <source>
        <dbReference type="ARBA" id="ARBA00058905"/>
    </source>
</evidence>
<dbReference type="EMBL" id="CP002106">
    <property type="protein sequence ID" value="ADK68811.1"/>
    <property type="molecule type" value="Genomic_DNA"/>
</dbReference>
<dbReference type="SMART" id="SM01217">
    <property type="entry name" value="Fn3_like"/>
    <property type="match status" value="1"/>
</dbReference>
<dbReference type="eggNOG" id="COG1472">
    <property type="taxonomic scope" value="Bacteria"/>
</dbReference>
<reference evidence="7 8" key="1">
    <citation type="journal article" date="2010" name="Stand. Genomic Sci.">
        <title>Complete genome sequence of Olsenella uli type strain (VPI D76D-27C).</title>
        <authorList>
            <person name="Goker M."/>
            <person name="Held B."/>
            <person name="Lucas S."/>
            <person name="Nolan M."/>
            <person name="Yasawong M."/>
            <person name="Glavina Del Rio T."/>
            <person name="Tice H."/>
            <person name="Cheng J.F."/>
            <person name="Bruce D."/>
            <person name="Detter J.C."/>
            <person name="Tapia R."/>
            <person name="Han C."/>
            <person name="Goodwin L."/>
            <person name="Pitluck S."/>
            <person name="Liolios K."/>
            <person name="Ivanova N."/>
            <person name="Mavromatis K."/>
            <person name="Mikhailova N."/>
            <person name="Pati A."/>
            <person name="Chen A."/>
            <person name="Palaniappan K."/>
            <person name="Land M."/>
            <person name="Hauser L."/>
            <person name="Chang Y.J."/>
            <person name="Jeffries C.D."/>
            <person name="Rohde M."/>
            <person name="Sikorski J."/>
            <person name="Pukall R."/>
            <person name="Woyke T."/>
            <person name="Bristow J."/>
            <person name="Eisen J.A."/>
            <person name="Markowitz V."/>
            <person name="Hugenholtz P."/>
            <person name="Kyrpides N.C."/>
            <person name="Klenk H.P."/>
            <person name="Lapidus A."/>
        </authorList>
    </citation>
    <scope>NUCLEOTIDE SEQUENCE [LARGE SCALE GENOMIC DNA]</scope>
    <source>
        <strain evidence="8">ATCC 49627 / DSM 7084 / CIP 109912 / JCM 12494 / NCIMB 702895 / VPI D76D-27C</strain>
    </source>
</reference>
<dbReference type="PRINTS" id="PR00133">
    <property type="entry name" value="GLHYDRLASE3"/>
</dbReference>
<dbReference type="PANTHER" id="PTHR42715:SF10">
    <property type="entry name" value="BETA-GLUCOSIDASE"/>
    <property type="match status" value="1"/>
</dbReference>
<dbReference type="SUPFAM" id="SSF51445">
    <property type="entry name" value="(Trans)glycosidases"/>
    <property type="match status" value="1"/>
</dbReference>
<dbReference type="PATRIC" id="fig|633147.7.peg.1429"/>
<dbReference type="InterPro" id="IPR002772">
    <property type="entry name" value="Glyco_hydro_3_C"/>
</dbReference>
<evidence type="ECO:0000259" key="6">
    <source>
        <dbReference type="SMART" id="SM01217"/>
    </source>
</evidence>
<dbReference type="Pfam" id="PF00933">
    <property type="entry name" value="Glyco_hydro_3"/>
    <property type="match status" value="1"/>
</dbReference>
<sequence length="852" mass="90292">MNDERADACCELDARVGSVLGKMSLEQKCALLSGATAFGTRAFPGLGVPELQFSDGPHGLRHQAEGANHLGIGGSLPATCFPTAVTVANTWNPELGQEMGAALGMEAKVQGVNVLLGPGLCLKRSPLCGRNFEYFSEDPYLAGKMAAGFVRGIQGQGVAACPKHFAVNSQETRRQASDSVLDERTLRELYLSAFETVVRESHPMAIMSSYNLVNGTYANENAHLLQEVLRDEWGFGGAVVTDWGASVDHVAGVAAGSTLEMPDPGLDSVRELVDAVRGGLIEGSVVDVRVREALALVFHTDEAVKSAPATFDVDAHHELARRVAAQGIVLMKNDVPAGKERAALPLAIGTRVALIGDFARAPRYQGAGSSLVNCTRLDSLLDVIGDSDELSLVGFEPGFDRDGQADAGKLAAAEELARKAEVALVCLGLGESDETEGADRTRMRLNQNQIDLLERIRSTCGQVVVLLSAGSVVETSWAKDCDALLYLALGGQAGADAAVDVLTGKVNPSGHLAETWPLSLADTPTAGTFPSEGATAEYREGLYVGYRYYQSASVPVAFPFGFGLSYTTFSYADERVVTNAEGVPQAVTFVVSNTGDVAGAEVAQLYVALPSRKVFRPTQELKGFARVELAVGESREVTIPLDDKAFRYFNPRTGSWEVEGGSYELRVGASCEDVRLTATAEVAGTGAPDPYEGVGLPSYQSGCVANVPDAEFEALLGRAAPSPGVKIGRDMCFRDLGHTRSPLLWLVGGILGHLHRRNFAKGAPDLNVEFVYNMPLHAIAKMAPPVCMGVVDALVREAKGWGVLGIVPAVAVWLLSGGLGWGVLAWALWVLLPILAAFASGRMKDASFAKRL</sequence>
<dbReference type="InterPro" id="IPR017853">
    <property type="entry name" value="GH"/>
</dbReference>
<dbReference type="InterPro" id="IPR036881">
    <property type="entry name" value="Glyco_hydro_3_C_sf"/>
</dbReference>
<dbReference type="InterPro" id="IPR026891">
    <property type="entry name" value="Fn3-like"/>
</dbReference>
<dbReference type="AlphaFoldDB" id="E1QXF8"/>
<dbReference type="Proteomes" id="UP000000333">
    <property type="component" value="Chromosome"/>
</dbReference>
<dbReference type="GO" id="GO:0008422">
    <property type="term" value="F:beta-glucosidase activity"/>
    <property type="evidence" value="ECO:0007669"/>
    <property type="project" value="UniProtKB-ARBA"/>
</dbReference>
<dbReference type="Gene3D" id="2.60.40.10">
    <property type="entry name" value="Immunoglobulins"/>
    <property type="match status" value="1"/>
</dbReference>
<dbReference type="Pfam" id="PF01915">
    <property type="entry name" value="Glyco_hydro_3_C"/>
    <property type="match status" value="1"/>
</dbReference>
<comment type="similarity">
    <text evidence="1">Belongs to the glycosyl hydrolase 3 family.</text>
</comment>
<keyword evidence="5" id="KW-0472">Membrane</keyword>
<dbReference type="Pfam" id="PF14310">
    <property type="entry name" value="Fn3-like"/>
    <property type="match status" value="1"/>
</dbReference>
<dbReference type="InterPro" id="IPR013783">
    <property type="entry name" value="Ig-like_fold"/>
</dbReference>
<dbReference type="Gene3D" id="3.20.20.300">
    <property type="entry name" value="Glycoside hydrolase, family 3, N-terminal domain"/>
    <property type="match status" value="1"/>
</dbReference>
<gene>
    <name evidence="7" type="ordered locus">Olsu_1723</name>
</gene>
<evidence type="ECO:0000256" key="5">
    <source>
        <dbReference type="SAM" id="Phobius"/>
    </source>
</evidence>
<keyword evidence="2 7" id="KW-0378">Hydrolase</keyword>
<proteinExistence type="inferred from homology"/>
<dbReference type="KEGG" id="ols:Olsu_1723"/>